<reference evidence="3" key="1">
    <citation type="submission" date="2021-02" db="EMBL/GenBank/DDBJ databases">
        <authorList>
            <person name="Dougan E. K."/>
            <person name="Rhodes N."/>
            <person name="Thang M."/>
            <person name="Chan C."/>
        </authorList>
    </citation>
    <scope>NUCLEOTIDE SEQUENCE</scope>
</reference>
<accession>A0A812PT16</accession>
<dbReference type="AlphaFoldDB" id="A0A812PT16"/>
<keyword evidence="2" id="KW-0812">Transmembrane</keyword>
<sequence>MAKGKLSRQRSRASAGAGEAPARGRESLASRLRASVAHGWSVVNANIDQLKLTLQSLQDRWDVHGQGIWAVEAFLTSSWCRRILILFPALHPWRALALFSMFTPHCVRVALLDMKIMSAAAANAVFFQSTAQPQDVDPRCAKPQDMLIRVVTAFTVGVVTALLGDVLIVVLLLIQRRRVVEREEWTPAQISQQRRRWFWRRCLFWAIWIPHKCVCVLYVSVFLASVTLLDAQKWLESTAVSLLQDCFLKPFCVAALLGILSSLFLACMPRVKEKVRAEWLKEEEAEEHGEEVSKPNMYTTADTRVFDDSDSSPEDAIEVQSVASHDVRAREFCAVLPGAPQENVTSAKD</sequence>
<feature type="compositionally biased region" description="Low complexity" evidence="1">
    <location>
        <begin position="12"/>
        <end position="21"/>
    </location>
</feature>
<evidence type="ECO:0000256" key="1">
    <source>
        <dbReference type="SAM" id="MobiDB-lite"/>
    </source>
</evidence>
<keyword evidence="2" id="KW-0472">Membrane</keyword>
<name>A0A812PT16_9DINO</name>
<keyword evidence="2" id="KW-1133">Transmembrane helix</keyword>
<feature type="compositionally biased region" description="Basic residues" evidence="1">
    <location>
        <begin position="1"/>
        <end position="11"/>
    </location>
</feature>
<protein>
    <submittedName>
        <fullName evidence="3">Uncharacterized protein</fullName>
    </submittedName>
</protein>
<dbReference type="Proteomes" id="UP000604046">
    <property type="component" value="Unassembled WGS sequence"/>
</dbReference>
<feature type="transmembrane region" description="Helical" evidence="2">
    <location>
        <begin position="202"/>
        <end position="227"/>
    </location>
</feature>
<proteinExistence type="predicted"/>
<comment type="caution">
    <text evidence="3">The sequence shown here is derived from an EMBL/GenBank/DDBJ whole genome shotgun (WGS) entry which is preliminary data.</text>
</comment>
<evidence type="ECO:0000313" key="3">
    <source>
        <dbReference type="EMBL" id="CAE7346688.1"/>
    </source>
</evidence>
<dbReference type="EMBL" id="CAJNDS010002136">
    <property type="protein sequence ID" value="CAE7346688.1"/>
    <property type="molecule type" value="Genomic_DNA"/>
</dbReference>
<gene>
    <name evidence="3" type="ORF">SNAT2548_LOCUS18190</name>
</gene>
<organism evidence="3 4">
    <name type="scientific">Symbiodinium natans</name>
    <dbReference type="NCBI Taxonomy" id="878477"/>
    <lineage>
        <taxon>Eukaryota</taxon>
        <taxon>Sar</taxon>
        <taxon>Alveolata</taxon>
        <taxon>Dinophyceae</taxon>
        <taxon>Suessiales</taxon>
        <taxon>Symbiodiniaceae</taxon>
        <taxon>Symbiodinium</taxon>
    </lineage>
</organism>
<keyword evidence="4" id="KW-1185">Reference proteome</keyword>
<feature type="region of interest" description="Disordered" evidence="1">
    <location>
        <begin position="1"/>
        <end position="24"/>
    </location>
</feature>
<feature type="transmembrane region" description="Helical" evidence="2">
    <location>
        <begin position="146"/>
        <end position="174"/>
    </location>
</feature>
<evidence type="ECO:0000256" key="2">
    <source>
        <dbReference type="SAM" id="Phobius"/>
    </source>
</evidence>
<evidence type="ECO:0000313" key="4">
    <source>
        <dbReference type="Proteomes" id="UP000604046"/>
    </source>
</evidence>
<feature type="transmembrane region" description="Helical" evidence="2">
    <location>
        <begin position="247"/>
        <end position="267"/>
    </location>
</feature>